<dbReference type="SMART" id="SM01059">
    <property type="entry name" value="CAT"/>
    <property type="match status" value="1"/>
</dbReference>
<organism evidence="1 2">
    <name type="scientific">Flavobacterium saliperosum S13</name>
    <dbReference type="NCBI Taxonomy" id="1341155"/>
    <lineage>
        <taxon>Bacteria</taxon>
        <taxon>Pseudomonadati</taxon>
        <taxon>Bacteroidota</taxon>
        <taxon>Flavobacteriia</taxon>
        <taxon>Flavobacteriales</taxon>
        <taxon>Flavobacteriaceae</taxon>
        <taxon>Flavobacterium</taxon>
    </lineage>
</organism>
<gene>
    <name evidence="1" type="ORF">FSS13T_24530</name>
</gene>
<dbReference type="Pfam" id="PF00302">
    <property type="entry name" value="CAT"/>
    <property type="match status" value="1"/>
</dbReference>
<keyword evidence="2" id="KW-1185">Reference proteome</keyword>
<evidence type="ECO:0000313" key="2">
    <source>
        <dbReference type="Proteomes" id="UP000018234"/>
    </source>
</evidence>
<accession>A0ABP2ZX19</accession>
<evidence type="ECO:0000313" key="1">
    <source>
        <dbReference type="EMBL" id="ESU23002.1"/>
    </source>
</evidence>
<dbReference type="Proteomes" id="UP000018234">
    <property type="component" value="Unassembled WGS sequence"/>
</dbReference>
<dbReference type="InterPro" id="IPR001707">
    <property type="entry name" value="Cmp_AcTrfase"/>
</dbReference>
<dbReference type="PANTHER" id="PTHR38474">
    <property type="entry name" value="SLR0299 PROTEIN"/>
    <property type="match status" value="1"/>
</dbReference>
<sequence length="151" mass="17374">MAINAVENFRYRIIDGEVIIYDTINASPTIMRDDTTFGFALTTYFEDLTVFNENAMVEIERVRKMNGLFTRDFSGDYNLIHFSSIPWVNFSSVSHSRSFSFPDSCPKVSFGKMTEENGKKTMPMSVHVHHGLMDGYHVGLFIEEFQKQMDS</sequence>
<dbReference type="PANTHER" id="PTHR38474:SF1">
    <property type="entry name" value="SLR0299 PROTEIN"/>
    <property type="match status" value="1"/>
</dbReference>
<dbReference type="InterPro" id="IPR023213">
    <property type="entry name" value="CAT-like_dom_sf"/>
</dbReference>
<dbReference type="EMBL" id="AVFO01000043">
    <property type="protein sequence ID" value="ESU23002.1"/>
    <property type="molecule type" value="Genomic_DNA"/>
</dbReference>
<dbReference type="Gene3D" id="3.30.559.10">
    <property type="entry name" value="Chloramphenicol acetyltransferase-like domain"/>
    <property type="match status" value="1"/>
</dbReference>
<protein>
    <submittedName>
        <fullName evidence="1">Chloramphenicol acetyltransferase</fullName>
    </submittedName>
</protein>
<reference evidence="1 2" key="1">
    <citation type="submission" date="2013-08" db="EMBL/GenBank/DDBJ databases">
        <title>Flavobacterium saliperosum type strain genome sequencing.</title>
        <authorList>
            <person name="Lee K."/>
            <person name="Yi H."/>
            <person name="Park S."/>
            <person name="Chun J."/>
        </authorList>
    </citation>
    <scope>NUCLEOTIDE SEQUENCE [LARGE SCALE GENOMIC DNA]</scope>
    <source>
        <strain evidence="1 2">S13</strain>
    </source>
</reference>
<dbReference type="SUPFAM" id="SSF52777">
    <property type="entry name" value="CoA-dependent acyltransferases"/>
    <property type="match status" value="1"/>
</dbReference>
<proteinExistence type="predicted"/>
<comment type="caution">
    <text evidence="1">The sequence shown here is derived from an EMBL/GenBank/DDBJ whole genome shotgun (WGS) entry which is preliminary data.</text>
</comment>
<name>A0ABP2ZX19_9FLAO</name>